<keyword evidence="3" id="KW-1185">Reference proteome</keyword>
<reference evidence="2 3" key="1">
    <citation type="journal article" date="2019" name="Appl. Microbiol. Biotechnol.">
        <title>Genome sequence of Isaria javanica and comparative genome analysis insights into family S53 peptidase evolution in fungal entomopathogens.</title>
        <authorList>
            <person name="Lin R."/>
            <person name="Zhang X."/>
            <person name="Xin B."/>
            <person name="Zou M."/>
            <person name="Gao Y."/>
            <person name="Qin F."/>
            <person name="Hu Q."/>
            <person name="Xie B."/>
            <person name="Cheng X."/>
        </authorList>
    </citation>
    <scope>NUCLEOTIDE SEQUENCE [LARGE SCALE GENOMIC DNA]</scope>
    <source>
        <strain evidence="2 3">IJ1G</strain>
    </source>
</reference>
<proteinExistence type="predicted"/>
<dbReference type="AlphaFoldDB" id="A0A545V4Q1"/>
<sequence length="122" mass="13750">MEPRGETQTRREKHKEAAYLSKNRIHNGNPRKKEEGKEANAFSNLSRATTRSSISCIAILVRPNIVRRGVILLLGPSLANLATHFCSSPISHRHTRGYRNLPLSVPTSLNTTSAYMDFRNHQ</sequence>
<comment type="caution">
    <text evidence="2">The sequence shown here is derived from an EMBL/GenBank/DDBJ whole genome shotgun (WGS) entry which is preliminary data.</text>
</comment>
<evidence type="ECO:0000256" key="1">
    <source>
        <dbReference type="SAM" id="MobiDB-lite"/>
    </source>
</evidence>
<evidence type="ECO:0000313" key="2">
    <source>
        <dbReference type="EMBL" id="TQV96666.1"/>
    </source>
</evidence>
<accession>A0A545V4Q1</accession>
<organism evidence="2 3">
    <name type="scientific">Cordyceps javanica</name>
    <dbReference type="NCBI Taxonomy" id="43265"/>
    <lineage>
        <taxon>Eukaryota</taxon>
        <taxon>Fungi</taxon>
        <taxon>Dikarya</taxon>
        <taxon>Ascomycota</taxon>
        <taxon>Pezizomycotina</taxon>
        <taxon>Sordariomycetes</taxon>
        <taxon>Hypocreomycetidae</taxon>
        <taxon>Hypocreales</taxon>
        <taxon>Cordycipitaceae</taxon>
        <taxon>Cordyceps</taxon>
    </lineage>
</organism>
<gene>
    <name evidence="2" type="ORF">IF1G_05249</name>
</gene>
<feature type="region of interest" description="Disordered" evidence="1">
    <location>
        <begin position="23"/>
        <end position="50"/>
    </location>
</feature>
<evidence type="ECO:0000313" key="3">
    <source>
        <dbReference type="Proteomes" id="UP000315783"/>
    </source>
</evidence>
<protein>
    <submittedName>
        <fullName evidence="2">Uncharacterized protein</fullName>
    </submittedName>
</protein>
<feature type="compositionally biased region" description="Polar residues" evidence="1">
    <location>
        <begin position="41"/>
        <end position="50"/>
    </location>
</feature>
<dbReference type="Proteomes" id="UP000315783">
    <property type="component" value="Unassembled WGS sequence"/>
</dbReference>
<name>A0A545V4Q1_9HYPO</name>
<dbReference type="EMBL" id="SPUK01000006">
    <property type="protein sequence ID" value="TQV96666.1"/>
    <property type="molecule type" value="Genomic_DNA"/>
</dbReference>